<dbReference type="OrthoDB" id="9782011at2"/>
<keyword evidence="3" id="KW-0812">Transmembrane</keyword>
<dbReference type="STRING" id="115433.SAMN05421835_101481"/>
<gene>
    <name evidence="4" type="ORF">SAMN05421835_101481</name>
</gene>
<evidence type="ECO:0000256" key="3">
    <source>
        <dbReference type="SAM" id="Phobius"/>
    </source>
</evidence>
<keyword evidence="3" id="KW-0472">Membrane</keyword>
<name>A0A1I3KAS7_9PSEU</name>
<feature type="transmembrane region" description="Helical" evidence="3">
    <location>
        <begin position="134"/>
        <end position="150"/>
    </location>
</feature>
<dbReference type="Proteomes" id="UP000199025">
    <property type="component" value="Unassembled WGS sequence"/>
</dbReference>
<comment type="similarity">
    <text evidence="2">Belongs to the CDP-alcohol phosphatidyltransferase class-I family.</text>
</comment>
<sequence>MITRAQYSTAVAASEQTAAAGAQLLLLAGLAAAVGLGPAGWLTGAAFAAAMLALLASAQRRARVTALGPADLVTLARAVLVGGVTALVADRLGGAQPVAVFTTLASVALLLDAVDGQVARRTNTVSALGARFDMEVDAFLILVLSVQAAFTHGAWVLVIGAMRYGFVAAAWVLPWLRAALPPSRARKTVAALQGILLVAVCSGVLPTLAGTAVAAAALALLTWSFGRDVHWLWRAQSQSRRLNSTYSAPAITTIAAVDTMKPHHWS</sequence>
<dbReference type="PROSITE" id="PS00379">
    <property type="entry name" value="CDP_ALCOHOL_P_TRANSF"/>
    <property type="match status" value="1"/>
</dbReference>
<dbReference type="GO" id="GO:0008654">
    <property type="term" value="P:phospholipid biosynthetic process"/>
    <property type="evidence" value="ECO:0007669"/>
    <property type="project" value="InterPro"/>
</dbReference>
<keyword evidence="3" id="KW-1133">Transmembrane helix</keyword>
<dbReference type="EMBL" id="FORP01000001">
    <property type="protein sequence ID" value="SFI69589.1"/>
    <property type="molecule type" value="Genomic_DNA"/>
</dbReference>
<evidence type="ECO:0000256" key="2">
    <source>
        <dbReference type="RuleBase" id="RU003750"/>
    </source>
</evidence>
<protein>
    <submittedName>
        <fullName evidence="4">Phosphatidylglycerophosphate synthase</fullName>
    </submittedName>
</protein>
<dbReference type="RefSeq" id="WP_091503980.1">
    <property type="nucleotide sequence ID" value="NZ_CBDQZW010000039.1"/>
</dbReference>
<reference evidence="4 5" key="1">
    <citation type="submission" date="2016-10" db="EMBL/GenBank/DDBJ databases">
        <authorList>
            <person name="de Groot N.N."/>
        </authorList>
    </citation>
    <scope>NUCLEOTIDE SEQUENCE [LARGE SCALE GENOMIC DNA]</scope>
    <source>
        <strain evidence="4 5">DSM 44468</strain>
    </source>
</reference>
<evidence type="ECO:0000313" key="4">
    <source>
        <dbReference type="EMBL" id="SFI69589.1"/>
    </source>
</evidence>
<feature type="transmembrane region" description="Helical" evidence="3">
    <location>
        <begin position="188"/>
        <end position="206"/>
    </location>
</feature>
<proteinExistence type="inferred from homology"/>
<accession>A0A1I3KAS7</accession>
<dbReference type="InterPro" id="IPR000462">
    <property type="entry name" value="CDP-OH_P_trans"/>
</dbReference>
<dbReference type="GO" id="GO:0016020">
    <property type="term" value="C:membrane"/>
    <property type="evidence" value="ECO:0007669"/>
    <property type="project" value="InterPro"/>
</dbReference>
<dbReference type="Gene3D" id="1.20.120.1760">
    <property type="match status" value="1"/>
</dbReference>
<keyword evidence="1 2" id="KW-0808">Transferase</keyword>
<evidence type="ECO:0000256" key="1">
    <source>
        <dbReference type="ARBA" id="ARBA00022679"/>
    </source>
</evidence>
<keyword evidence="5" id="KW-1185">Reference proteome</keyword>
<dbReference type="GO" id="GO:0016780">
    <property type="term" value="F:phosphotransferase activity, for other substituted phosphate groups"/>
    <property type="evidence" value="ECO:0007669"/>
    <property type="project" value="InterPro"/>
</dbReference>
<dbReference type="InterPro" id="IPR048254">
    <property type="entry name" value="CDP_ALCOHOL_P_TRANSF_CS"/>
</dbReference>
<dbReference type="Pfam" id="PF01066">
    <property type="entry name" value="CDP-OH_P_transf"/>
    <property type="match status" value="1"/>
</dbReference>
<organism evidence="4 5">
    <name type="scientific">Amycolatopsis sacchari</name>
    <dbReference type="NCBI Taxonomy" id="115433"/>
    <lineage>
        <taxon>Bacteria</taxon>
        <taxon>Bacillati</taxon>
        <taxon>Actinomycetota</taxon>
        <taxon>Actinomycetes</taxon>
        <taxon>Pseudonocardiales</taxon>
        <taxon>Pseudonocardiaceae</taxon>
        <taxon>Amycolatopsis</taxon>
    </lineage>
</organism>
<dbReference type="InterPro" id="IPR043130">
    <property type="entry name" value="CDP-OH_PTrfase_TM_dom"/>
</dbReference>
<evidence type="ECO:0000313" key="5">
    <source>
        <dbReference type="Proteomes" id="UP000199025"/>
    </source>
</evidence>
<dbReference type="AlphaFoldDB" id="A0A1I3KAS7"/>